<feature type="active site" description="Tele-AMP-histidine intermediate" evidence="1">
    <location>
        <position position="56"/>
    </location>
</feature>
<dbReference type="EMBL" id="DVOF01000094">
    <property type="protein sequence ID" value="HIV02577.1"/>
    <property type="molecule type" value="Genomic_DNA"/>
</dbReference>
<feature type="non-terminal residue" evidence="4">
    <location>
        <position position="1"/>
    </location>
</feature>
<evidence type="ECO:0000313" key="5">
    <source>
        <dbReference type="Proteomes" id="UP000886743"/>
    </source>
</evidence>
<feature type="domain" description="HIT" evidence="3">
    <location>
        <begin position="16"/>
        <end position="64"/>
    </location>
</feature>
<evidence type="ECO:0000256" key="1">
    <source>
        <dbReference type="PIRSR" id="PIRSR601310-1"/>
    </source>
</evidence>
<dbReference type="AlphaFoldDB" id="A0A9D1T011"/>
<organism evidence="4 5">
    <name type="scientific">Candidatus Aphodoplasma excrementigallinarum</name>
    <dbReference type="NCBI Taxonomy" id="2840673"/>
    <lineage>
        <taxon>Bacteria</taxon>
        <taxon>Bacillati</taxon>
        <taxon>Bacillota</taxon>
        <taxon>Clostridia</taxon>
        <taxon>Eubacteriales</taxon>
        <taxon>Candidatus Aphodoplasma</taxon>
    </lineage>
</organism>
<protein>
    <submittedName>
        <fullName evidence="4">HIT domain-containing protein</fullName>
    </submittedName>
</protein>
<evidence type="ECO:0000313" key="4">
    <source>
        <dbReference type="EMBL" id="HIV02577.1"/>
    </source>
</evidence>
<gene>
    <name evidence="4" type="ORF">IAC74_03310</name>
</gene>
<dbReference type="SUPFAM" id="SSF54197">
    <property type="entry name" value="HIT-like"/>
    <property type="match status" value="1"/>
</dbReference>
<dbReference type="InterPro" id="IPR036265">
    <property type="entry name" value="HIT-like_sf"/>
</dbReference>
<reference evidence="4" key="1">
    <citation type="submission" date="2020-10" db="EMBL/GenBank/DDBJ databases">
        <authorList>
            <person name="Gilroy R."/>
        </authorList>
    </citation>
    <scope>NUCLEOTIDE SEQUENCE</scope>
    <source>
        <strain evidence="4">4920</strain>
    </source>
</reference>
<dbReference type="InterPro" id="IPR011146">
    <property type="entry name" value="HIT-like"/>
</dbReference>
<dbReference type="Pfam" id="PF01230">
    <property type="entry name" value="HIT"/>
    <property type="match status" value="1"/>
</dbReference>
<dbReference type="PROSITE" id="PS00892">
    <property type="entry name" value="HIT_1"/>
    <property type="match status" value="1"/>
</dbReference>
<name>A0A9D1T011_9FIRM</name>
<dbReference type="InterPro" id="IPR001310">
    <property type="entry name" value="Histidine_triad_HIT"/>
</dbReference>
<reference evidence="4" key="2">
    <citation type="journal article" date="2021" name="PeerJ">
        <title>Extensive microbial diversity within the chicken gut microbiome revealed by metagenomics and culture.</title>
        <authorList>
            <person name="Gilroy R."/>
            <person name="Ravi A."/>
            <person name="Getino M."/>
            <person name="Pursley I."/>
            <person name="Horton D.L."/>
            <person name="Alikhan N.F."/>
            <person name="Baker D."/>
            <person name="Gharbi K."/>
            <person name="Hall N."/>
            <person name="Watson M."/>
            <person name="Adriaenssens E.M."/>
            <person name="Foster-Nyarko E."/>
            <person name="Jarju S."/>
            <person name="Secka A."/>
            <person name="Antonio M."/>
            <person name="Oren A."/>
            <person name="Chaudhuri R.R."/>
            <person name="La Ragione R."/>
            <person name="Hildebrand F."/>
            <person name="Pallen M.J."/>
        </authorList>
    </citation>
    <scope>NUCLEOTIDE SEQUENCE</scope>
    <source>
        <strain evidence="4">4920</strain>
    </source>
</reference>
<evidence type="ECO:0000256" key="2">
    <source>
        <dbReference type="PIRSR" id="PIRSR601310-3"/>
    </source>
</evidence>
<evidence type="ECO:0000259" key="3">
    <source>
        <dbReference type="Pfam" id="PF01230"/>
    </source>
</evidence>
<dbReference type="Gene3D" id="3.30.428.10">
    <property type="entry name" value="HIT-like"/>
    <property type="match status" value="1"/>
</dbReference>
<dbReference type="Proteomes" id="UP000886743">
    <property type="component" value="Unassembled WGS sequence"/>
</dbReference>
<dbReference type="PANTHER" id="PTHR23089">
    <property type="entry name" value="HISTIDINE TRIAD HIT PROTEIN"/>
    <property type="match status" value="1"/>
</dbReference>
<feature type="short sequence motif" description="Histidine triad motif" evidence="2">
    <location>
        <begin position="54"/>
        <end position="58"/>
    </location>
</feature>
<comment type="caution">
    <text evidence="4">The sequence shown here is derived from an EMBL/GenBank/DDBJ whole genome shotgun (WGS) entry which is preliminary data.</text>
</comment>
<dbReference type="GO" id="GO:0003824">
    <property type="term" value="F:catalytic activity"/>
    <property type="evidence" value="ECO:0007669"/>
    <property type="project" value="InterPro"/>
</dbReference>
<accession>A0A9D1T011</accession>
<sequence>EHICCANAVTPENAGVVAHIFSKIGEIAEAAGIKDDGYRIINNCGKNGGQTVMHLHFHLLGGKNLGEKLV</sequence>
<proteinExistence type="predicted"/>
<dbReference type="InterPro" id="IPR019808">
    <property type="entry name" value="Histidine_triad_CS"/>
</dbReference>